<gene>
    <name evidence="3" type="ORF">BDZ94DRAFT_535170</name>
</gene>
<dbReference type="OrthoDB" id="809632at2759"/>
<accession>A0A9P5YAD2</accession>
<dbReference type="Proteomes" id="UP000807353">
    <property type="component" value="Unassembled WGS sequence"/>
</dbReference>
<dbReference type="CDD" id="cd05288">
    <property type="entry name" value="PGDH"/>
    <property type="match status" value="1"/>
</dbReference>
<evidence type="ECO:0000313" key="3">
    <source>
        <dbReference type="EMBL" id="KAF9464075.1"/>
    </source>
</evidence>
<dbReference type="InterPro" id="IPR020843">
    <property type="entry name" value="ER"/>
</dbReference>
<dbReference type="AlphaFoldDB" id="A0A9P5YAD2"/>
<feature type="domain" description="Enoyl reductase (ER)" evidence="2">
    <location>
        <begin position="47"/>
        <end position="344"/>
    </location>
</feature>
<dbReference type="SMART" id="SM00829">
    <property type="entry name" value="PKS_ER"/>
    <property type="match status" value="1"/>
</dbReference>
<dbReference type="InterPro" id="IPR011032">
    <property type="entry name" value="GroES-like_sf"/>
</dbReference>
<sequence length="349" mass="38130">MAPTRNACFVFLKSIESAAGYPVNGKTFAYDDSPRIDLDKAPLNGGALVKTLVLSIDPYMRGKMQAPDTKSYTDMYVAGQPLSNFGVGVVLRSDSTKARKGDHLYGYFPFQEYSVQSKGDLDKLRVLKNKEGLPWSLYVGVLGMPGKTAVFGWKEFSKAEPGQTLFVTTGAGQVGSLVIQLARRDGLKVIGSAGSADKVKFMKTLGASVAFNYKDSETKTKEVLDKHGPIDIYWDSVGGKMLDDALAAASHHARFIECGMISGYNGPGHPITNIENVLTKSITMTGFIVMDLEKKYDEEFYDEMPRLIKAGKYEFLEDIRHGLEHVGDAIIAVQKGDNKGKSVIVLADQ</sequence>
<evidence type="ECO:0000256" key="1">
    <source>
        <dbReference type="ARBA" id="ARBA00023002"/>
    </source>
</evidence>
<dbReference type="Pfam" id="PF16884">
    <property type="entry name" value="ADH_N_2"/>
    <property type="match status" value="1"/>
</dbReference>
<dbReference type="InterPro" id="IPR013149">
    <property type="entry name" value="ADH-like_C"/>
</dbReference>
<dbReference type="GO" id="GO:0016628">
    <property type="term" value="F:oxidoreductase activity, acting on the CH-CH group of donors, NAD or NADP as acceptor"/>
    <property type="evidence" value="ECO:0007669"/>
    <property type="project" value="InterPro"/>
</dbReference>
<keyword evidence="4" id="KW-1185">Reference proteome</keyword>
<evidence type="ECO:0000313" key="4">
    <source>
        <dbReference type="Proteomes" id="UP000807353"/>
    </source>
</evidence>
<evidence type="ECO:0000259" key="2">
    <source>
        <dbReference type="SMART" id="SM00829"/>
    </source>
</evidence>
<protein>
    <recommendedName>
        <fullName evidence="2">Enoyl reductase (ER) domain-containing protein</fullName>
    </recommendedName>
</protein>
<dbReference type="PANTHER" id="PTHR43205:SF7">
    <property type="entry name" value="PROSTAGLANDIN REDUCTASE 1"/>
    <property type="match status" value="1"/>
</dbReference>
<dbReference type="Gene3D" id="3.40.50.720">
    <property type="entry name" value="NAD(P)-binding Rossmann-like Domain"/>
    <property type="match status" value="1"/>
</dbReference>
<dbReference type="InterPro" id="IPR041694">
    <property type="entry name" value="ADH_N_2"/>
</dbReference>
<comment type="caution">
    <text evidence="3">The sequence shown here is derived from an EMBL/GenBank/DDBJ whole genome shotgun (WGS) entry which is preliminary data.</text>
</comment>
<proteinExistence type="predicted"/>
<dbReference type="InterPro" id="IPR036291">
    <property type="entry name" value="NAD(P)-bd_dom_sf"/>
</dbReference>
<dbReference type="InterPro" id="IPR045010">
    <property type="entry name" value="MDR_fam"/>
</dbReference>
<dbReference type="Pfam" id="PF00107">
    <property type="entry name" value="ADH_zinc_N"/>
    <property type="match status" value="1"/>
</dbReference>
<dbReference type="Gene3D" id="3.90.180.10">
    <property type="entry name" value="Medium-chain alcohol dehydrogenases, catalytic domain"/>
    <property type="match status" value="1"/>
</dbReference>
<dbReference type="PANTHER" id="PTHR43205">
    <property type="entry name" value="PROSTAGLANDIN REDUCTASE"/>
    <property type="match status" value="1"/>
</dbReference>
<name>A0A9P5YAD2_9AGAR</name>
<dbReference type="SUPFAM" id="SSF51735">
    <property type="entry name" value="NAD(P)-binding Rossmann-fold domains"/>
    <property type="match status" value="1"/>
</dbReference>
<dbReference type="SUPFAM" id="SSF50129">
    <property type="entry name" value="GroES-like"/>
    <property type="match status" value="1"/>
</dbReference>
<reference evidence="3" key="1">
    <citation type="submission" date="2020-11" db="EMBL/GenBank/DDBJ databases">
        <authorList>
            <consortium name="DOE Joint Genome Institute"/>
            <person name="Ahrendt S."/>
            <person name="Riley R."/>
            <person name="Andreopoulos W."/>
            <person name="Labutti K."/>
            <person name="Pangilinan J."/>
            <person name="Ruiz-Duenas F.J."/>
            <person name="Barrasa J.M."/>
            <person name="Sanchez-Garcia M."/>
            <person name="Camarero S."/>
            <person name="Miyauchi S."/>
            <person name="Serrano A."/>
            <person name="Linde D."/>
            <person name="Babiker R."/>
            <person name="Drula E."/>
            <person name="Ayuso-Fernandez I."/>
            <person name="Pacheco R."/>
            <person name="Padilla G."/>
            <person name="Ferreira P."/>
            <person name="Barriuso J."/>
            <person name="Kellner H."/>
            <person name="Castanera R."/>
            <person name="Alfaro M."/>
            <person name="Ramirez L."/>
            <person name="Pisabarro A.G."/>
            <person name="Kuo A."/>
            <person name="Tritt A."/>
            <person name="Lipzen A."/>
            <person name="He G."/>
            <person name="Yan M."/>
            <person name="Ng V."/>
            <person name="Cullen D."/>
            <person name="Martin F."/>
            <person name="Rosso M.-N."/>
            <person name="Henrissat B."/>
            <person name="Hibbett D."/>
            <person name="Martinez A.T."/>
            <person name="Grigoriev I.V."/>
        </authorList>
    </citation>
    <scope>NUCLEOTIDE SEQUENCE</scope>
    <source>
        <strain evidence="3">CBS 247.69</strain>
    </source>
</reference>
<keyword evidence="1" id="KW-0560">Oxidoreductase</keyword>
<organism evidence="3 4">
    <name type="scientific">Collybia nuda</name>
    <dbReference type="NCBI Taxonomy" id="64659"/>
    <lineage>
        <taxon>Eukaryota</taxon>
        <taxon>Fungi</taxon>
        <taxon>Dikarya</taxon>
        <taxon>Basidiomycota</taxon>
        <taxon>Agaricomycotina</taxon>
        <taxon>Agaricomycetes</taxon>
        <taxon>Agaricomycetidae</taxon>
        <taxon>Agaricales</taxon>
        <taxon>Tricholomatineae</taxon>
        <taxon>Clitocybaceae</taxon>
        <taxon>Collybia</taxon>
    </lineage>
</organism>
<dbReference type="EMBL" id="MU150257">
    <property type="protein sequence ID" value="KAF9464075.1"/>
    <property type="molecule type" value="Genomic_DNA"/>
</dbReference>